<gene>
    <name evidence="5" type="ORF">ACFQEY_08455</name>
</gene>
<dbReference type="PANTHER" id="PTHR43272:SF33">
    <property type="entry name" value="AMP-BINDING DOMAIN-CONTAINING PROTEIN-RELATED"/>
    <property type="match status" value="1"/>
</dbReference>
<feature type="compositionally biased region" description="Low complexity" evidence="3">
    <location>
        <begin position="539"/>
        <end position="552"/>
    </location>
</feature>
<evidence type="ECO:0000256" key="2">
    <source>
        <dbReference type="ARBA" id="ARBA00022840"/>
    </source>
</evidence>
<dbReference type="Pfam" id="PF00501">
    <property type="entry name" value="AMP-binding"/>
    <property type="match status" value="1"/>
</dbReference>
<evidence type="ECO:0000313" key="6">
    <source>
        <dbReference type="Proteomes" id="UP001596333"/>
    </source>
</evidence>
<dbReference type="SUPFAM" id="SSF56801">
    <property type="entry name" value="Acetyl-CoA synthetase-like"/>
    <property type="match status" value="1"/>
</dbReference>
<proteinExistence type="predicted"/>
<dbReference type="InterPro" id="IPR020845">
    <property type="entry name" value="AMP-binding_CS"/>
</dbReference>
<comment type="caution">
    <text evidence="5">The sequence shown here is derived from an EMBL/GenBank/DDBJ whole genome shotgun (WGS) entry which is preliminary data.</text>
</comment>
<dbReference type="CDD" id="cd05907">
    <property type="entry name" value="VL_LC_FACS_like"/>
    <property type="match status" value="1"/>
</dbReference>
<dbReference type="Pfam" id="PF23562">
    <property type="entry name" value="AMP-binding_C_3"/>
    <property type="match status" value="1"/>
</dbReference>
<dbReference type="PANTHER" id="PTHR43272">
    <property type="entry name" value="LONG-CHAIN-FATTY-ACID--COA LIGASE"/>
    <property type="match status" value="1"/>
</dbReference>
<name>A0ABD5ULR0_9EURY</name>
<accession>A0ABD5ULR0</accession>
<sequence>MAWQEAEREFADDVVARETLPRMFERSADRNADRLAQRYKGGIYDRSLVSEGVLPPASAGEYGDVTYAAMREIVRNLAAGLRELGVEADTRVALYAQTRMEWAQTDFAALATGATVTTVYASSSPDQVRYLLSDPEATVVVAENRELLDEVFAVADDLEHGLDAVVTFDDVDPSDVGDIAGSDVDSDDDSDVDSDATLTLDDVYTLGEVHELGADAFDADAYEEWIDAIELDDLASLIYTSGTTGRPKGVRLTHANFRDNVTQCYRRFADRPDRDPGVPGISAESTTLSFLPLAHVFERLAGHYMMFAAGATVGYAESPDTLREDFGLVRPTTTTSVPRVYEKLYDAIREQASASPVKARIFSWAVDVGRTHHETENPGAVLDAKRSLADRLVFSSVREAIGGNVDFFISGGGSLSAELCALYHAMDLPILEGYGLTETSPVISVNPPEEPKVGTIGPPVVDTEIAIDGTIVGEEVADVPGDVGELLVRGPQVTDGYWNNPTATAEAFTDADRLPDDAVVAGTPPDERDLGAGEDDAAAADAADAAAAAAAEDTADEPWFRTGDIVQLRPDGYIAFRERAKQLLVLSTGKNVAPGPIEDRFAANEFVEQCVVLGDSRKFVSALVVPNFERIDAWAETRGIDLPDDRTAICRDDRVRERIQGEIDRVNGEFESYERIKQFRLVPEEFTEENDLLTPTMKKKRRNILDRFADEVEMIYEEQ</sequence>
<feature type="region of interest" description="Disordered" evidence="3">
    <location>
        <begin position="519"/>
        <end position="554"/>
    </location>
</feature>
<organism evidence="5 6">
    <name type="scientific">Halorubrum trueperi</name>
    <dbReference type="NCBI Taxonomy" id="2004704"/>
    <lineage>
        <taxon>Archaea</taxon>
        <taxon>Methanobacteriati</taxon>
        <taxon>Methanobacteriota</taxon>
        <taxon>Stenosarchaea group</taxon>
        <taxon>Halobacteria</taxon>
        <taxon>Halobacteriales</taxon>
        <taxon>Haloferacaceae</taxon>
        <taxon>Halorubrum</taxon>
    </lineage>
</organism>
<dbReference type="Proteomes" id="UP001596333">
    <property type="component" value="Unassembled WGS sequence"/>
</dbReference>
<dbReference type="EMBL" id="JBHSXI010000009">
    <property type="protein sequence ID" value="MFC6889042.1"/>
    <property type="molecule type" value="Genomic_DNA"/>
</dbReference>
<reference evidence="5 6" key="1">
    <citation type="journal article" date="2019" name="Int. J. Syst. Evol. Microbiol.">
        <title>The Global Catalogue of Microorganisms (GCM) 10K type strain sequencing project: providing services to taxonomists for standard genome sequencing and annotation.</title>
        <authorList>
            <consortium name="The Broad Institute Genomics Platform"/>
            <consortium name="The Broad Institute Genome Sequencing Center for Infectious Disease"/>
            <person name="Wu L."/>
            <person name="Ma J."/>
        </authorList>
    </citation>
    <scope>NUCLEOTIDE SEQUENCE [LARGE SCALE GENOMIC DNA]</scope>
    <source>
        <strain evidence="5 6">Y73</strain>
    </source>
</reference>
<dbReference type="RefSeq" id="WP_379767140.1">
    <property type="nucleotide sequence ID" value="NZ_JBHSXI010000009.1"/>
</dbReference>
<dbReference type="PROSITE" id="PS00455">
    <property type="entry name" value="AMP_BINDING"/>
    <property type="match status" value="1"/>
</dbReference>
<keyword evidence="2" id="KW-0067">ATP-binding</keyword>
<keyword evidence="6" id="KW-1185">Reference proteome</keyword>
<feature type="domain" description="AMP-dependent synthetase/ligase" evidence="4">
    <location>
        <begin position="28"/>
        <end position="498"/>
    </location>
</feature>
<dbReference type="InterPro" id="IPR000873">
    <property type="entry name" value="AMP-dep_synth/lig_dom"/>
</dbReference>
<evidence type="ECO:0000313" key="5">
    <source>
        <dbReference type="EMBL" id="MFC6889042.1"/>
    </source>
</evidence>
<dbReference type="Gene3D" id="3.40.50.12780">
    <property type="entry name" value="N-terminal domain of ligase-like"/>
    <property type="match status" value="1"/>
</dbReference>
<evidence type="ECO:0000256" key="1">
    <source>
        <dbReference type="ARBA" id="ARBA00022741"/>
    </source>
</evidence>
<protein>
    <submittedName>
        <fullName evidence="5">AMP-dependent synthetase/ligase</fullName>
    </submittedName>
</protein>
<keyword evidence="1" id="KW-0547">Nucleotide-binding</keyword>
<dbReference type="GO" id="GO:0005524">
    <property type="term" value="F:ATP binding"/>
    <property type="evidence" value="ECO:0007669"/>
    <property type="project" value="UniProtKB-KW"/>
</dbReference>
<evidence type="ECO:0000259" key="4">
    <source>
        <dbReference type="Pfam" id="PF00501"/>
    </source>
</evidence>
<dbReference type="InterPro" id="IPR042099">
    <property type="entry name" value="ANL_N_sf"/>
</dbReference>
<evidence type="ECO:0000256" key="3">
    <source>
        <dbReference type="SAM" id="MobiDB-lite"/>
    </source>
</evidence>
<dbReference type="AlphaFoldDB" id="A0ABD5ULR0"/>